<protein>
    <submittedName>
        <fullName evidence="1">Uncharacterized protein</fullName>
    </submittedName>
</protein>
<organism evidence="1 2">
    <name type="scientific">Anaerobutyricum hallii</name>
    <dbReference type="NCBI Taxonomy" id="39488"/>
    <lineage>
        <taxon>Bacteria</taxon>
        <taxon>Bacillati</taxon>
        <taxon>Bacillota</taxon>
        <taxon>Clostridia</taxon>
        <taxon>Lachnospirales</taxon>
        <taxon>Lachnospiraceae</taxon>
        <taxon>Anaerobutyricum</taxon>
    </lineage>
</organism>
<dbReference type="EMBL" id="QRQO01000018">
    <property type="protein sequence ID" value="RHN13349.1"/>
    <property type="molecule type" value="Genomic_DNA"/>
</dbReference>
<evidence type="ECO:0000313" key="1">
    <source>
        <dbReference type="EMBL" id="RHN13349.1"/>
    </source>
</evidence>
<name>A0A415U5E8_9FIRM</name>
<gene>
    <name evidence="1" type="ORF">DWZ29_07780</name>
</gene>
<sequence length="80" mass="9307">MLTQIPPRINNLVRNQKIPAARVSIDLLKTENLKKAGYKANLKFAKEQKNRTSYYTKMRLRAVLLMRTSIKSTVKRSIFV</sequence>
<proteinExistence type="predicted"/>
<evidence type="ECO:0000313" key="2">
    <source>
        <dbReference type="Proteomes" id="UP000283700"/>
    </source>
</evidence>
<reference evidence="1 2" key="1">
    <citation type="submission" date="2018-08" db="EMBL/GenBank/DDBJ databases">
        <title>A genome reference for cultivated species of the human gut microbiota.</title>
        <authorList>
            <person name="Zou Y."/>
            <person name="Xue W."/>
            <person name="Luo G."/>
        </authorList>
    </citation>
    <scope>NUCLEOTIDE SEQUENCE [LARGE SCALE GENOMIC DNA]</scope>
    <source>
        <strain evidence="1 2">AF31-17AC</strain>
    </source>
</reference>
<accession>A0A415U5E8</accession>
<comment type="caution">
    <text evidence="1">The sequence shown here is derived from an EMBL/GenBank/DDBJ whole genome shotgun (WGS) entry which is preliminary data.</text>
</comment>
<dbReference type="AlphaFoldDB" id="A0A415U5E8"/>
<dbReference type="Proteomes" id="UP000283700">
    <property type="component" value="Unassembled WGS sequence"/>
</dbReference>